<dbReference type="AlphaFoldDB" id="A0A6N8TAN8"/>
<dbReference type="Proteomes" id="UP000440304">
    <property type="component" value="Unassembled WGS sequence"/>
</dbReference>
<protein>
    <submittedName>
        <fullName evidence="1">Uncharacterized protein</fullName>
    </submittedName>
</protein>
<evidence type="ECO:0000313" key="1">
    <source>
        <dbReference type="EMBL" id="MXN99660.1"/>
    </source>
</evidence>
<evidence type="ECO:0000313" key="2">
    <source>
        <dbReference type="Proteomes" id="UP000440304"/>
    </source>
</evidence>
<organism evidence="1 2">
    <name type="scientific">Shinella zoogloeoides</name>
    <name type="common">Crabtreella saccharophila</name>
    <dbReference type="NCBI Taxonomy" id="352475"/>
    <lineage>
        <taxon>Bacteria</taxon>
        <taxon>Pseudomonadati</taxon>
        <taxon>Pseudomonadota</taxon>
        <taxon>Alphaproteobacteria</taxon>
        <taxon>Hyphomicrobiales</taxon>
        <taxon>Rhizobiaceae</taxon>
        <taxon>Shinella</taxon>
    </lineage>
</organism>
<accession>A0A6N8TAN8</accession>
<comment type="caution">
    <text evidence="1">The sequence shown here is derived from an EMBL/GenBank/DDBJ whole genome shotgun (WGS) entry which is preliminary data.</text>
</comment>
<dbReference type="RefSeq" id="WP_160785071.1">
    <property type="nucleotide sequence ID" value="NZ_CP086610.1"/>
</dbReference>
<gene>
    <name evidence="1" type="ORF">GR156_05065</name>
</gene>
<sequence>MQNILKFTRRETLIGGDHENKDADTVLRSMAVVTQQLERMLDVLRENARQESRIAQTELSQAPGK</sequence>
<reference evidence="1 2" key="1">
    <citation type="submission" date="2019-12" db="EMBL/GenBank/DDBJ databases">
        <title>Shinella granuli gen. nov., sp. nov., and proposal of the reclassification of Zoogloea ramigera ATCC 19623 as Shinella zoogloeoides sp. nov.</title>
        <authorList>
            <person name="Gao J."/>
        </authorList>
    </citation>
    <scope>NUCLEOTIDE SEQUENCE [LARGE SCALE GENOMIC DNA]</scope>
    <source>
        <strain evidence="1 2">DSM 287</strain>
    </source>
</reference>
<name>A0A6N8TAN8_SHIZO</name>
<dbReference type="EMBL" id="WUML01000003">
    <property type="protein sequence ID" value="MXN99660.1"/>
    <property type="molecule type" value="Genomic_DNA"/>
</dbReference>
<proteinExistence type="predicted"/>